<protein>
    <submittedName>
        <fullName evidence="1">Uncharacterized protein</fullName>
    </submittedName>
</protein>
<gene>
    <name evidence="1" type="ORF">VO64_3029</name>
</gene>
<dbReference type="Proteomes" id="UP000033099">
    <property type="component" value="Chromosome"/>
</dbReference>
<organism evidence="1 2">
    <name type="scientific">Pseudomonas synxantha</name>
    <dbReference type="NCBI Taxonomy" id="47883"/>
    <lineage>
        <taxon>Bacteria</taxon>
        <taxon>Pseudomonadati</taxon>
        <taxon>Pseudomonadota</taxon>
        <taxon>Gammaproteobacteria</taxon>
        <taxon>Pseudomonadales</taxon>
        <taxon>Pseudomonadaceae</taxon>
        <taxon>Pseudomonas</taxon>
    </lineage>
</organism>
<evidence type="ECO:0000313" key="2">
    <source>
        <dbReference type="Proteomes" id="UP000033099"/>
    </source>
</evidence>
<evidence type="ECO:0000313" key="1">
    <source>
        <dbReference type="EMBL" id="AKA83575.1"/>
    </source>
</evidence>
<reference evidence="1 2" key="1">
    <citation type="journal article" date="2015" name="Genome Announc.">
        <title>Complete Genome Sequence of Biocontrol Strain Pseudomonas fluorescens LBUM223.</title>
        <authorList>
            <person name="Roquigny R."/>
            <person name="Arseneault T."/>
            <person name="Gadkar V.J."/>
            <person name="Novinscak A."/>
            <person name="Joly D.L."/>
            <person name="Filion M."/>
        </authorList>
    </citation>
    <scope>NUCLEOTIDE SEQUENCE [LARGE SCALE GENOMIC DNA]</scope>
    <source>
        <strain evidence="1 2">LBUM223</strain>
    </source>
</reference>
<sequence length="44" mass="4970">MTHGDTKITQVTVRCYKLDQTGEDFPFRADDIAMDCHSHLIAST</sequence>
<name>A0AAU8TXC9_9PSED</name>
<accession>A0AAU8TXC9</accession>
<dbReference type="AlphaFoldDB" id="A0AAU8TXC9"/>
<dbReference type="KEGG" id="pfb:VO64_3029"/>
<dbReference type="EMBL" id="CP011117">
    <property type="protein sequence ID" value="AKA83575.1"/>
    <property type="molecule type" value="Genomic_DNA"/>
</dbReference>
<proteinExistence type="predicted"/>